<dbReference type="InterPro" id="IPR025857">
    <property type="entry name" value="MacB_PCD"/>
</dbReference>
<keyword evidence="1" id="KW-0813">Transport</keyword>
<keyword evidence="4" id="KW-0812">Transmembrane</keyword>
<evidence type="ECO:0000256" key="3">
    <source>
        <dbReference type="SAM" id="MobiDB-lite"/>
    </source>
</evidence>
<feature type="transmembrane region" description="Helical" evidence="4">
    <location>
        <begin position="249"/>
        <end position="269"/>
    </location>
</feature>
<dbReference type="InterPro" id="IPR051125">
    <property type="entry name" value="ABC-4/HrtB_transporter"/>
</dbReference>
<evidence type="ECO:0000313" key="6">
    <source>
        <dbReference type="EMBL" id="OOK76368.1"/>
    </source>
</evidence>
<comment type="similarity">
    <text evidence="2">Belongs to the ABC-4 integral membrane protein family.</text>
</comment>
<sequence length="409" mass="44554">MIIAVKNLVVERARLMFSVLGVGIAVLLVLVISGIFVGTTNQVTTYIDHSKGAVWVVQPGVEQLFRAVSWLPADGRGRLLTVPGVQSADPILGQPSDFVHNGTQTAYFVVGYDTRTGAGGPWSLAQGRNVARSGEVVLDRVLASKNGIKLGDKVQIVDEDFTVVGLSNQTAALGNFYAFISLPDAARLLRAGNRVSYFLVQPRDGYTATQLAAAIHRDLPDMDALAAATFTDNSRAIIISMIGRPLKTMIAIAVLVGVALVGLTVLAVTNEQLRDFGCCGPWGAPNPVVPHRACPGRPDRRAGLSGRRRRRLRRAVPDRRPFGRCHRRDHPHHAGHDGRRHRRHGRPRITDPGAPCRADRSRHRLQTLTRSENHDRKPLRADTPGGRRSHRRLPRCPREGAGARGSRAG</sequence>
<reference evidence="6 7" key="1">
    <citation type="submission" date="2017-02" db="EMBL/GenBank/DDBJ databases">
        <title>Complete genome sequences of Mycobacterium kansasii strains isolated from rhesus macaques.</title>
        <authorList>
            <person name="Panda A."/>
            <person name="Nagaraj S."/>
            <person name="Zhao X."/>
            <person name="Tettelin H."/>
            <person name="Detolla L.J."/>
        </authorList>
    </citation>
    <scope>NUCLEOTIDE SEQUENCE [LARGE SCALE GENOMIC DNA]</scope>
    <source>
        <strain evidence="6 7">11-3813</strain>
    </source>
</reference>
<keyword evidence="4" id="KW-0472">Membrane</keyword>
<evidence type="ECO:0000313" key="7">
    <source>
        <dbReference type="Proteomes" id="UP000189229"/>
    </source>
</evidence>
<feature type="region of interest" description="Disordered" evidence="3">
    <location>
        <begin position="290"/>
        <end position="409"/>
    </location>
</feature>
<keyword evidence="4" id="KW-1133">Transmembrane helix</keyword>
<feature type="compositionally biased region" description="Basic residues" evidence="3">
    <location>
        <begin position="338"/>
        <end position="347"/>
    </location>
</feature>
<evidence type="ECO:0000256" key="2">
    <source>
        <dbReference type="ARBA" id="ARBA00038076"/>
    </source>
</evidence>
<feature type="domain" description="MacB-like periplasmic core" evidence="5">
    <location>
        <begin position="17"/>
        <end position="216"/>
    </location>
</feature>
<accession>A0A1V3XB88</accession>
<feature type="compositionally biased region" description="Basic and acidic residues" evidence="3">
    <location>
        <begin position="371"/>
        <end position="380"/>
    </location>
</feature>
<feature type="transmembrane region" description="Helical" evidence="4">
    <location>
        <begin position="15"/>
        <end position="37"/>
    </location>
</feature>
<comment type="caution">
    <text evidence="6">The sequence shown here is derived from an EMBL/GenBank/DDBJ whole genome shotgun (WGS) entry which is preliminary data.</text>
</comment>
<gene>
    <name evidence="6" type="ORF">BZL30_4219</name>
</gene>
<name>A0A1V3XB88_MYCKA</name>
<dbReference type="Proteomes" id="UP000189229">
    <property type="component" value="Unassembled WGS sequence"/>
</dbReference>
<dbReference type="PANTHER" id="PTHR43738">
    <property type="entry name" value="ABC TRANSPORTER, MEMBRANE PROTEIN"/>
    <property type="match status" value="1"/>
</dbReference>
<proteinExistence type="inferred from homology"/>
<feature type="compositionally biased region" description="Basic residues" evidence="3">
    <location>
        <begin position="322"/>
        <end position="331"/>
    </location>
</feature>
<protein>
    <submittedName>
        <fullName evidence="6">MacB-like periplasmic core domain protein</fullName>
    </submittedName>
</protein>
<evidence type="ECO:0000256" key="1">
    <source>
        <dbReference type="ARBA" id="ARBA00022448"/>
    </source>
</evidence>
<evidence type="ECO:0000259" key="5">
    <source>
        <dbReference type="Pfam" id="PF12704"/>
    </source>
</evidence>
<organism evidence="6 7">
    <name type="scientific">Mycobacterium kansasii</name>
    <dbReference type="NCBI Taxonomy" id="1768"/>
    <lineage>
        <taxon>Bacteria</taxon>
        <taxon>Bacillati</taxon>
        <taxon>Actinomycetota</taxon>
        <taxon>Actinomycetes</taxon>
        <taxon>Mycobacteriales</taxon>
        <taxon>Mycobacteriaceae</taxon>
        <taxon>Mycobacterium</taxon>
    </lineage>
</organism>
<evidence type="ECO:0000256" key="4">
    <source>
        <dbReference type="SAM" id="Phobius"/>
    </source>
</evidence>
<dbReference type="EMBL" id="MVBM01000003">
    <property type="protein sequence ID" value="OOK76368.1"/>
    <property type="molecule type" value="Genomic_DNA"/>
</dbReference>
<dbReference type="AlphaFoldDB" id="A0A1V3XB88"/>
<dbReference type="PANTHER" id="PTHR43738:SF1">
    <property type="entry name" value="HEMIN TRANSPORT SYSTEM PERMEASE PROTEIN HRTB-RELATED"/>
    <property type="match status" value="1"/>
</dbReference>
<dbReference type="Pfam" id="PF12704">
    <property type="entry name" value="MacB_PCD"/>
    <property type="match status" value="1"/>
</dbReference>